<dbReference type="KEGG" id="prag:EKN56_20750"/>
<dbReference type="EMBL" id="CP034752">
    <property type="protein sequence ID" value="QBH98605.1"/>
    <property type="molecule type" value="Genomic_DNA"/>
</dbReference>
<reference evidence="1 2" key="1">
    <citation type="submission" date="2019-03" db="EMBL/GenBank/DDBJ databases">
        <title>Pragia sp. nov. isolated from the gut tract of Carduelis flavirostris.</title>
        <authorList>
            <person name="Ge Y."/>
        </authorList>
    </citation>
    <scope>NUCLEOTIDE SEQUENCE [LARGE SCALE GENOMIC DNA]</scope>
    <source>
        <strain evidence="1 2">CF-458</strain>
    </source>
</reference>
<evidence type="ECO:0000313" key="2">
    <source>
        <dbReference type="Proteomes" id="UP000293154"/>
    </source>
</evidence>
<proteinExistence type="predicted"/>
<organism evidence="1 2">
    <name type="scientific">Limnobaculum zhutongyuii</name>
    <dbReference type="NCBI Taxonomy" id="2498113"/>
    <lineage>
        <taxon>Bacteria</taxon>
        <taxon>Pseudomonadati</taxon>
        <taxon>Pseudomonadota</taxon>
        <taxon>Gammaproteobacteria</taxon>
        <taxon>Enterobacterales</taxon>
        <taxon>Budviciaceae</taxon>
        <taxon>Limnobaculum</taxon>
    </lineage>
</organism>
<dbReference type="Gene3D" id="3.30.2310.20">
    <property type="entry name" value="RelE-like"/>
    <property type="match status" value="1"/>
</dbReference>
<dbReference type="RefSeq" id="WP_130593532.1">
    <property type="nucleotide sequence ID" value="NZ_CP034752.1"/>
</dbReference>
<dbReference type="OrthoDB" id="6624073at2"/>
<gene>
    <name evidence="1" type="ORF">EKN56_20750</name>
</gene>
<dbReference type="AlphaFoldDB" id="A0A411WRH6"/>
<protein>
    <submittedName>
        <fullName evidence="1">Type II toxin-antitoxin system RelE/ParE family toxin</fullName>
    </submittedName>
</protein>
<evidence type="ECO:0000313" key="1">
    <source>
        <dbReference type="EMBL" id="QBH98605.1"/>
    </source>
</evidence>
<keyword evidence="2" id="KW-1185">Reference proteome</keyword>
<sequence length="111" mass="13056">MTYRLFIAETAFRSLEVIEDYQTVLHGVAEAQKLADNLLSLSAKEIAESPLRYGYNHMATDKGLRLRQWYDKEQKHRVLYEVTENNEVYVLLYISVKQDLEQLLYQLLISV</sequence>
<name>A0A411WRH6_9GAMM</name>
<dbReference type="Proteomes" id="UP000293154">
    <property type="component" value="Chromosome"/>
</dbReference>
<accession>A0A411WRH6</accession>
<dbReference type="InterPro" id="IPR035093">
    <property type="entry name" value="RelE/ParE_toxin_dom_sf"/>
</dbReference>